<keyword evidence="1" id="KW-0378">Hydrolase</keyword>
<dbReference type="PANTHER" id="PTHR22946">
    <property type="entry name" value="DIENELACTONE HYDROLASE DOMAIN-CONTAINING PROTEIN-RELATED"/>
    <property type="match status" value="1"/>
</dbReference>
<dbReference type="SUPFAM" id="SSF53474">
    <property type="entry name" value="alpha/beta-Hydrolases"/>
    <property type="match status" value="1"/>
</dbReference>
<dbReference type="InParanoid" id="D1CA71"/>
<accession>D1CA71</accession>
<reference evidence="3" key="1">
    <citation type="submission" date="2009-11" db="EMBL/GenBank/DDBJ databases">
        <title>The complete chromosome 2 of Sphaerobacter thermophilus DSM 20745.</title>
        <authorList>
            <person name="Lucas S."/>
            <person name="Copeland A."/>
            <person name="Lapidus A."/>
            <person name="Glavina del Rio T."/>
            <person name="Dalin E."/>
            <person name="Tice H."/>
            <person name="Bruce D."/>
            <person name="Goodwin L."/>
            <person name="Pitluck S."/>
            <person name="Kyrpides N."/>
            <person name="Mavromatis K."/>
            <person name="Ivanova N."/>
            <person name="Mikhailova N."/>
            <person name="LaButti K.M."/>
            <person name="Clum A."/>
            <person name="Sun H.I."/>
            <person name="Brettin T."/>
            <person name="Detter J.C."/>
            <person name="Han C."/>
            <person name="Larimer F."/>
            <person name="Land M."/>
            <person name="Hauser L."/>
            <person name="Markowitz V."/>
            <person name="Cheng J.F."/>
            <person name="Hugenholtz P."/>
            <person name="Woyke T."/>
            <person name="Wu D."/>
            <person name="Steenblock K."/>
            <person name="Schneider S."/>
            <person name="Pukall R."/>
            <person name="Goeker M."/>
            <person name="Klenk H.P."/>
            <person name="Eisen J.A."/>
        </authorList>
    </citation>
    <scope>NUCLEOTIDE SEQUENCE [LARGE SCALE GENOMIC DNA]</scope>
    <source>
        <strain evidence="3">ATCC 49802 / DSM 20745 / S 6022</strain>
    </source>
</reference>
<protein>
    <submittedName>
        <fullName evidence="2">Peptidase S15</fullName>
    </submittedName>
</protein>
<dbReference type="InterPro" id="IPR050261">
    <property type="entry name" value="FrsA_esterase"/>
</dbReference>
<keyword evidence="3" id="KW-1185">Reference proteome</keyword>
<dbReference type="STRING" id="479434.Sthe_3314"/>
<proteinExistence type="predicted"/>
<dbReference type="EMBL" id="CP001824">
    <property type="protein sequence ID" value="ACZ40714.1"/>
    <property type="molecule type" value="Genomic_DNA"/>
</dbReference>
<dbReference type="InterPro" id="IPR010520">
    <property type="entry name" value="FrsA-like"/>
</dbReference>
<reference evidence="2 3" key="2">
    <citation type="journal article" date="2010" name="Stand. Genomic Sci.">
        <title>Complete genome sequence of Desulfohalobium retbaense type strain (HR(100)).</title>
        <authorList>
            <person name="Spring S."/>
            <person name="Nolan M."/>
            <person name="Lapidus A."/>
            <person name="Glavina Del Rio T."/>
            <person name="Copeland A."/>
            <person name="Tice H."/>
            <person name="Cheng J.F."/>
            <person name="Lucas S."/>
            <person name="Land M."/>
            <person name="Chen F."/>
            <person name="Bruce D."/>
            <person name="Goodwin L."/>
            <person name="Pitluck S."/>
            <person name="Ivanova N."/>
            <person name="Mavromatis K."/>
            <person name="Mikhailova N."/>
            <person name="Pati A."/>
            <person name="Chen A."/>
            <person name="Palaniappan K."/>
            <person name="Hauser L."/>
            <person name="Chang Y.J."/>
            <person name="Jeffries C.D."/>
            <person name="Munk C."/>
            <person name="Kiss H."/>
            <person name="Chain P."/>
            <person name="Han C."/>
            <person name="Brettin T."/>
            <person name="Detter J.C."/>
            <person name="Schuler E."/>
            <person name="Goker M."/>
            <person name="Rohde M."/>
            <person name="Bristow J."/>
            <person name="Eisen J.A."/>
            <person name="Markowitz V."/>
            <person name="Hugenholtz P."/>
            <person name="Kyrpides N.C."/>
            <person name="Klenk H.P."/>
        </authorList>
    </citation>
    <scope>NUCLEOTIDE SEQUENCE [LARGE SCALE GENOMIC DNA]</scope>
    <source>
        <strain evidence="3">ATCC 49802 / DSM 20745 / S 6022</strain>
    </source>
</reference>
<gene>
    <name evidence="2" type="ordered locus">Sthe_3314</name>
</gene>
<evidence type="ECO:0000256" key="1">
    <source>
        <dbReference type="ARBA" id="ARBA00022801"/>
    </source>
</evidence>
<organism evidence="2 3">
    <name type="scientific">Sphaerobacter thermophilus (strain ATCC 49802 / DSM 20745 / KCCM 41009 / NCIMB 13125 / S 6022)</name>
    <dbReference type="NCBI Taxonomy" id="479434"/>
    <lineage>
        <taxon>Bacteria</taxon>
        <taxon>Pseudomonadati</taxon>
        <taxon>Thermomicrobiota</taxon>
        <taxon>Thermomicrobia</taxon>
        <taxon>Sphaerobacterales</taxon>
        <taxon>Sphaerobacterineae</taxon>
        <taxon>Sphaerobacteraceae</taxon>
        <taxon>Sphaerobacter</taxon>
    </lineage>
</organism>
<sequence>MTATGYTSVITPHFWLANRITPRTMDLVFRVASAGIISPVSRLRFIYGGIGARQVDATLRRARGLRGWSLSWVRTARQYLSAARAAHSRGDHTEAARCEASAALCFHYAQVFELDDLDRRNHLYRRAAALFRRAAPRLDPPAMRVDIPWRDVSLPGYLRLPTSDGGPYPLLVLLNGASTVKEETGHWSDPFLRRGLATLALDTPGSGEVRERVSGHPDQVVIGEALIRFAAEHARLDPRRVALLGASLGGAVAVRLAQATPDILAVVALTPPFHPPPYFRHLNAVVRQEIALVTGARDEELDAIVEKMSLIDIAPRLRAPLLVVGAGRDLVVPPQEAWNLYRAAGGPKHLHFMRQANHVGFSHLPQWSAAAADFLSSVAGA</sequence>
<dbReference type="KEGG" id="sti:Sthe_3314"/>
<dbReference type="PANTHER" id="PTHR22946:SF9">
    <property type="entry name" value="POLYKETIDE TRANSFERASE AF380"/>
    <property type="match status" value="1"/>
</dbReference>
<dbReference type="Gene3D" id="1.20.1440.110">
    <property type="entry name" value="acylaminoacyl peptidase"/>
    <property type="match status" value="1"/>
</dbReference>
<dbReference type="Proteomes" id="UP000002027">
    <property type="component" value="Chromosome 2"/>
</dbReference>
<dbReference type="Gene3D" id="3.40.50.1820">
    <property type="entry name" value="alpha/beta hydrolase"/>
    <property type="match status" value="1"/>
</dbReference>
<evidence type="ECO:0000313" key="2">
    <source>
        <dbReference type="EMBL" id="ACZ40714.1"/>
    </source>
</evidence>
<dbReference type="Pfam" id="PF06500">
    <property type="entry name" value="FrsA-like"/>
    <property type="match status" value="1"/>
</dbReference>
<dbReference type="GO" id="GO:0052689">
    <property type="term" value="F:carboxylic ester hydrolase activity"/>
    <property type="evidence" value="ECO:0007669"/>
    <property type="project" value="UniProtKB-ARBA"/>
</dbReference>
<dbReference type="eggNOG" id="COG1073">
    <property type="taxonomic scope" value="Bacteria"/>
</dbReference>
<evidence type="ECO:0000313" key="3">
    <source>
        <dbReference type="Proteomes" id="UP000002027"/>
    </source>
</evidence>
<dbReference type="HOGENOM" id="CLU_034451_4_0_0"/>
<name>D1CA71_SPHTD</name>
<dbReference type="InterPro" id="IPR029058">
    <property type="entry name" value="AB_hydrolase_fold"/>
</dbReference>
<dbReference type="AlphaFoldDB" id="D1CA71"/>
<dbReference type="RefSeq" id="WP_012873749.1">
    <property type="nucleotide sequence ID" value="NC_013524.1"/>
</dbReference>